<reference evidence="1 2" key="1">
    <citation type="journal article" date="2018" name="Sci. Rep.">
        <title>Genomic signatures of local adaptation to the degree of environmental predictability in rotifers.</title>
        <authorList>
            <person name="Franch-Gras L."/>
            <person name="Hahn C."/>
            <person name="Garcia-Roger E.M."/>
            <person name="Carmona M.J."/>
            <person name="Serra M."/>
            <person name="Gomez A."/>
        </authorList>
    </citation>
    <scope>NUCLEOTIDE SEQUENCE [LARGE SCALE GENOMIC DNA]</scope>
    <source>
        <strain evidence="1">HYR1</strain>
    </source>
</reference>
<protein>
    <submittedName>
        <fullName evidence="1">Uncharacterized protein</fullName>
    </submittedName>
</protein>
<proteinExistence type="predicted"/>
<evidence type="ECO:0000313" key="2">
    <source>
        <dbReference type="Proteomes" id="UP000276133"/>
    </source>
</evidence>
<gene>
    <name evidence="1" type="ORF">BpHYR1_014806</name>
</gene>
<accession>A0A3M7R5W0</accession>
<dbReference type="EMBL" id="REGN01004140">
    <property type="protein sequence ID" value="RNA18967.1"/>
    <property type="molecule type" value="Genomic_DNA"/>
</dbReference>
<dbReference type="AlphaFoldDB" id="A0A3M7R5W0"/>
<keyword evidence="2" id="KW-1185">Reference proteome</keyword>
<sequence length="62" mass="6987">MNKFSAVHVVRAKAKTNNKLRPKIIFAVPDSKYGGHMFFLPFQVKELKLGTVNKSTNINKLA</sequence>
<organism evidence="1 2">
    <name type="scientific">Brachionus plicatilis</name>
    <name type="common">Marine rotifer</name>
    <name type="synonym">Brachionus muelleri</name>
    <dbReference type="NCBI Taxonomy" id="10195"/>
    <lineage>
        <taxon>Eukaryota</taxon>
        <taxon>Metazoa</taxon>
        <taxon>Spiralia</taxon>
        <taxon>Gnathifera</taxon>
        <taxon>Rotifera</taxon>
        <taxon>Eurotatoria</taxon>
        <taxon>Monogononta</taxon>
        <taxon>Pseudotrocha</taxon>
        <taxon>Ploima</taxon>
        <taxon>Brachionidae</taxon>
        <taxon>Brachionus</taxon>
    </lineage>
</organism>
<dbReference type="Proteomes" id="UP000276133">
    <property type="component" value="Unassembled WGS sequence"/>
</dbReference>
<evidence type="ECO:0000313" key="1">
    <source>
        <dbReference type="EMBL" id="RNA18967.1"/>
    </source>
</evidence>
<comment type="caution">
    <text evidence="1">The sequence shown here is derived from an EMBL/GenBank/DDBJ whole genome shotgun (WGS) entry which is preliminary data.</text>
</comment>
<name>A0A3M7R5W0_BRAPC</name>